<dbReference type="GO" id="GO:0005525">
    <property type="term" value="F:GTP binding"/>
    <property type="evidence" value="ECO:0007669"/>
    <property type="project" value="InterPro"/>
</dbReference>
<dbReference type="GO" id="GO:0016020">
    <property type="term" value="C:membrane"/>
    <property type="evidence" value="ECO:0007669"/>
    <property type="project" value="InterPro"/>
</dbReference>
<dbReference type="Proteomes" id="UP000023152">
    <property type="component" value="Unassembled WGS sequence"/>
</dbReference>
<dbReference type="GO" id="GO:0007165">
    <property type="term" value="P:signal transduction"/>
    <property type="evidence" value="ECO:0007669"/>
    <property type="project" value="InterPro"/>
</dbReference>
<dbReference type="PANTHER" id="PTHR24070">
    <property type="entry name" value="RAS, DI-RAS, AND RHEB FAMILY MEMBERS OF SMALL GTPASE SUPERFAMILY"/>
    <property type="match status" value="1"/>
</dbReference>
<evidence type="ECO:0000313" key="4">
    <source>
        <dbReference type="Proteomes" id="UP000023152"/>
    </source>
</evidence>
<dbReference type="SUPFAM" id="SSF52540">
    <property type="entry name" value="P-loop containing nucleoside triphosphate hydrolases"/>
    <property type="match status" value="1"/>
</dbReference>
<feature type="region of interest" description="Disordered" evidence="2">
    <location>
        <begin position="211"/>
        <end position="245"/>
    </location>
</feature>
<protein>
    <submittedName>
        <fullName evidence="3">Uncharacterized protein</fullName>
    </submittedName>
</protein>
<dbReference type="AlphaFoldDB" id="X6NDC8"/>
<feature type="compositionally biased region" description="Basic and acidic residues" evidence="2">
    <location>
        <begin position="211"/>
        <end position="222"/>
    </location>
</feature>
<evidence type="ECO:0000313" key="3">
    <source>
        <dbReference type="EMBL" id="ETO23991.1"/>
    </source>
</evidence>
<dbReference type="InterPro" id="IPR027417">
    <property type="entry name" value="P-loop_NTPase"/>
</dbReference>
<keyword evidence="1" id="KW-0547">Nucleotide-binding</keyword>
<accession>X6NDC8</accession>
<sequence length="384" mass="42535">MGNGGAVTQNGLSPNSDVVTTQLLGDGKTQIRISKMELKVDLNIIDFGFHAVGDDTFFEKANALVLVCDVTDASSLEQLLFKYQDFLNKTPSARKRRTSSAMNDPPRNGNEMPFIPVIVAANKCDLKEMRVLSYEDIQDFVAKKIRPIIENQLEEQGLLQHYSYFDHMQLNDLEDDSSNATDNTSPRHSFICAANNSNWSPSPILAGQEMENEKKAHNEHDNNATNENAGNGRIVAKKKKQMSPIDENRKIVGTPVEPEIIQFDDQSVASDSDDRQSIDADTLESMFADSAQVSIVQCSAATGHNVDQVFKQCIHKVLPSRLSEAGHKRTKTTALVTAPIWLRQIVDDFADSDEGASPGKKLFTEEDSFVLLPDEKTNVDLFDA</sequence>
<comment type="caution">
    <text evidence="3">The sequence shown here is derived from an EMBL/GenBank/DDBJ whole genome shotgun (WGS) entry which is preliminary data.</text>
</comment>
<evidence type="ECO:0000256" key="2">
    <source>
        <dbReference type="SAM" id="MobiDB-lite"/>
    </source>
</evidence>
<reference evidence="3 4" key="1">
    <citation type="journal article" date="2013" name="Curr. Biol.">
        <title>The Genome of the Foraminiferan Reticulomyxa filosa.</title>
        <authorList>
            <person name="Glockner G."/>
            <person name="Hulsmann N."/>
            <person name="Schleicher M."/>
            <person name="Noegel A.A."/>
            <person name="Eichinger L."/>
            <person name="Gallinger C."/>
            <person name="Pawlowski J."/>
            <person name="Sierra R."/>
            <person name="Euteneuer U."/>
            <person name="Pillet L."/>
            <person name="Moustafa A."/>
            <person name="Platzer M."/>
            <person name="Groth M."/>
            <person name="Szafranski K."/>
            <person name="Schliwa M."/>
        </authorList>
    </citation>
    <scope>NUCLEOTIDE SEQUENCE [LARGE SCALE GENOMIC DNA]</scope>
</reference>
<dbReference type="Gene3D" id="3.40.50.300">
    <property type="entry name" value="P-loop containing nucleotide triphosphate hydrolases"/>
    <property type="match status" value="2"/>
</dbReference>
<proteinExistence type="predicted"/>
<dbReference type="EMBL" id="ASPP01009543">
    <property type="protein sequence ID" value="ETO23991.1"/>
    <property type="molecule type" value="Genomic_DNA"/>
</dbReference>
<evidence type="ECO:0000256" key="1">
    <source>
        <dbReference type="ARBA" id="ARBA00022741"/>
    </source>
</evidence>
<keyword evidence="4" id="KW-1185">Reference proteome</keyword>
<name>X6NDC8_RETFI</name>
<gene>
    <name evidence="3" type="ORF">RFI_13170</name>
</gene>
<dbReference type="InterPro" id="IPR020849">
    <property type="entry name" value="Small_GTPase_Ras-type"/>
</dbReference>
<organism evidence="3 4">
    <name type="scientific">Reticulomyxa filosa</name>
    <dbReference type="NCBI Taxonomy" id="46433"/>
    <lineage>
        <taxon>Eukaryota</taxon>
        <taxon>Sar</taxon>
        <taxon>Rhizaria</taxon>
        <taxon>Retaria</taxon>
        <taxon>Foraminifera</taxon>
        <taxon>Monothalamids</taxon>
        <taxon>Reticulomyxidae</taxon>
        <taxon>Reticulomyxa</taxon>
    </lineage>
</organism>